<feature type="domain" description="Kazal-like" evidence="2">
    <location>
        <begin position="226"/>
        <end position="282"/>
    </location>
</feature>
<feature type="domain" description="Kazal-like" evidence="2">
    <location>
        <begin position="638"/>
        <end position="697"/>
    </location>
</feature>
<dbReference type="InterPro" id="IPR002350">
    <property type="entry name" value="Kazal_dom"/>
</dbReference>
<gene>
    <name evidence="3" type="ORF">LNINA_LOCUS10642</name>
</gene>
<organism evidence="3 4">
    <name type="scientific">Leptosia nina</name>
    <dbReference type="NCBI Taxonomy" id="320188"/>
    <lineage>
        <taxon>Eukaryota</taxon>
        <taxon>Metazoa</taxon>
        <taxon>Ecdysozoa</taxon>
        <taxon>Arthropoda</taxon>
        <taxon>Hexapoda</taxon>
        <taxon>Insecta</taxon>
        <taxon>Pterygota</taxon>
        <taxon>Neoptera</taxon>
        <taxon>Endopterygota</taxon>
        <taxon>Lepidoptera</taxon>
        <taxon>Glossata</taxon>
        <taxon>Ditrysia</taxon>
        <taxon>Papilionoidea</taxon>
        <taxon>Pieridae</taxon>
        <taxon>Pierinae</taxon>
        <taxon>Leptosia</taxon>
    </lineage>
</organism>
<evidence type="ECO:0000256" key="1">
    <source>
        <dbReference type="SAM" id="SignalP"/>
    </source>
</evidence>
<feature type="domain" description="Kazal-like" evidence="2">
    <location>
        <begin position="184"/>
        <end position="223"/>
    </location>
</feature>
<dbReference type="PANTHER" id="PTHR21131:SF0">
    <property type="entry name" value="GEO10195P1-RELATED"/>
    <property type="match status" value="1"/>
</dbReference>
<feature type="domain" description="Kazal-like" evidence="2">
    <location>
        <begin position="288"/>
        <end position="335"/>
    </location>
</feature>
<proteinExistence type="predicted"/>
<keyword evidence="1" id="KW-0732">Signal</keyword>
<evidence type="ECO:0000259" key="2">
    <source>
        <dbReference type="PROSITE" id="PS51465"/>
    </source>
</evidence>
<reference evidence="3 4" key="1">
    <citation type="submission" date="2023-11" db="EMBL/GenBank/DDBJ databases">
        <authorList>
            <person name="Okamura Y."/>
        </authorList>
    </citation>
    <scope>NUCLEOTIDE SEQUENCE [LARGE SCALE GENOMIC DNA]</scope>
</reference>
<dbReference type="EMBL" id="CAVLEF010000132">
    <property type="protein sequence ID" value="CAK1551509.1"/>
    <property type="molecule type" value="Genomic_DNA"/>
</dbReference>
<dbReference type="Pfam" id="PF00050">
    <property type="entry name" value="Kazal_1"/>
    <property type="match status" value="6"/>
</dbReference>
<dbReference type="CDD" id="cd00104">
    <property type="entry name" value="KAZAL_FS"/>
    <property type="match status" value="9"/>
</dbReference>
<name>A0AAV1JSY8_9NEOP</name>
<dbReference type="InterPro" id="IPR053265">
    <property type="entry name" value="Serpin"/>
</dbReference>
<feature type="domain" description="Kazal-like" evidence="2">
    <location>
        <begin position="589"/>
        <end position="636"/>
    </location>
</feature>
<evidence type="ECO:0000313" key="3">
    <source>
        <dbReference type="EMBL" id="CAK1551509.1"/>
    </source>
</evidence>
<dbReference type="SUPFAM" id="SSF100895">
    <property type="entry name" value="Kazal-type serine protease inhibitors"/>
    <property type="match status" value="11"/>
</dbReference>
<feature type="domain" description="Kazal-like" evidence="2">
    <location>
        <begin position="124"/>
        <end position="183"/>
    </location>
</feature>
<dbReference type="PROSITE" id="PS51465">
    <property type="entry name" value="KAZAL_2"/>
    <property type="match status" value="11"/>
</dbReference>
<feature type="signal peptide" evidence="1">
    <location>
        <begin position="1"/>
        <end position="21"/>
    </location>
</feature>
<dbReference type="Pfam" id="PF07648">
    <property type="entry name" value="Kazal_2"/>
    <property type="match status" value="3"/>
</dbReference>
<dbReference type="PANTHER" id="PTHR21131">
    <property type="entry name" value="SERINE-TYPE ENDOPEPTIDASE INHIBITOR"/>
    <property type="match status" value="1"/>
</dbReference>
<dbReference type="Proteomes" id="UP001497472">
    <property type="component" value="Unassembled WGS sequence"/>
</dbReference>
<evidence type="ECO:0000313" key="4">
    <source>
        <dbReference type="Proteomes" id="UP001497472"/>
    </source>
</evidence>
<dbReference type="PROSITE" id="PS00282">
    <property type="entry name" value="KAZAL_1"/>
    <property type="match status" value="7"/>
</dbReference>
<feature type="domain" description="Kazal-like" evidence="2">
    <location>
        <begin position="87"/>
        <end position="115"/>
    </location>
</feature>
<feature type="domain" description="Kazal-like" evidence="2">
    <location>
        <begin position="336"/>
        <end position="393"/>
    </location>
</feature>
<dbReference type="SMART" id="SM00280">
    <property type="entry name" value="KAZAL"/>
    <property type="match status" value="11"/>
</dbReference>
<feature type="chain" id="PRO_5043337226" description="Kazal-like domain-containing protein" evidence="1">
    <location>
        <begin position="22"/>
        <end position="700"/>
    </location>
</feature>
<dbReference type="Gene3D" id="3.30.60.30">
    <property type="match status" value="11"/>
</dbReference>
<feature type="domain" description="Kazal-like" evidence="2">
    <location>
        <begin position="28"/>
        <end position="81"/>
    </location>
</feature>
<feature type="domain" description="Kazal-like" evidence="2">
    <location>
        <begin position="394"/>
        <end position="443"/>
    </location>
</feature>
<protein>
    <recommendedName>
        <fullName evidence="2">Kazal-like domain-containing protein</fullName>
    </recommendedName>
</protein>
<dbReference type="InterPro" id="IPR036058">
    <property type="entry name" value="Kazal_dom_sf"/>
</dbReference>
<accession>A0AAV1JSY8</accession>
<keyword evidence="4" id="KW-1185">Reference proteome</keyword>
<dbReference type="AlphaFoldDB" id="A0AAV1JSY8"/>
<comment type="caution">
    <text evidence="3">The sequence shown here is derived from an EMBL/GenBank/DDBJ whole genome shotgun (WGS) entry which is preliminary data.</text>
</comment>
<sequence length="700" mass="79245">MDHKFLINILLWICTTLAVDALSTEVTRLPRQTCICTKILKPVCGSDGKTYGNECELKCSNDVNKIKAVELTVAYEGECKKKETRICATIYLPICGSDGITYDNKCELESANDKNDDKALDITVAYEGECKEEDLCICAKIYLPICGSDGKTYNNECELKCSNGKKDDKDLEITIAYEGECKEEELCICERIYLPICGSDGKTYNNECELKCSNDKNKGKELEVSIVFQGECQKEELCICAKIYLPICGSDDKTYDNECELKCSNNKNKIEVSIAYNGECKKDDGECPDGKCQDDCFCPFYYRPVCGSDGITYENECLLNCKNKEPEKNDGKLIVIANVGKCSDECICPTFYNPVCGNDDKTYQNECEMQCANKKIDKEKSLITIKYLGICKLPCDCKDEKNIVCGSDGQSYKNKCFMECESKSLELAGLSLLTVVKEGKCTYPCNCPDIIEPVCGSDQKSYKNFCLIECINKNFLKPKETKPFGFEYSIPFPDYYRNNYYKYNSYDNGYDPYYNRYNNYFPNRYQYDAQSYNSLRYKRADVVQELVNDAKALIDEKAKDIKLDVKLDVDLKGTEKLVEDLLLDVPINIKHVGLCKECYCSDVYDPVCGSDDKTYNSECELDCNNKKLKNLGEALISVSERGVCGKCYCPQIFAPVCGSDGYTYNNICTLNCGSKRNDKEKEKKGRLFVKYFGYCQPDPK</sequence>
<feature type="domain" description="Kazal-like" evidence="2">
    <location>
        <begin position="444"/>
        <end position="494"/>
    </location>
</feature>